<sequence length="275" mass="31536">MEVYSDNKINEGAKRFSILIAFFCFAPFQIGNAFSSEYYIPQIFCWSMFLITCIVPLYTFSSFGMSLIKKRVEFGLLGLFYLLFNISMLIMEPVITSSKEIFDINFYMFIILILTYFLGIFFGAFFSNENKFHNKNYIVVRSNEIELRKVDVFGALSLQRMPFLRAPLKKMRNALYVVAFFIGTGGAGIGIGIAELLKRSDVISPEVGVHSVLFFSLGMPVLFTFGVLIYSMVAYLLEWRKLIAGIEKEFGGHKIIFNSQKKSYKKIKEILDSKE</sequence>
<dbReference type="EMBL" id="BSOE01000058">
    <property type="protein sequence ID" value="GLR06432.1"/>
    <property type="molecule type" value="Genomic_DNA"/>
</dbReference>
<keyword evidence="3" id="KW-1185">Reference proteome</keyword>
<comment type="caution">
    <text evidence="2">The sequence shown here is derived from an EMBL/GenBank/DDBJ whole genome shotgun (WGS) entry which is preliminary data.</text>
</comment>
<feature type="transmembrane region" description="Helical" evidence="1">
    <location>
        <begin position="72"/>
        <end position="91"/>
    </location>
</feature>
<feature type="transmembrane region" description="Helical" evidence="1">
    <location>
        <begin position="174"/>
        <end position="194"/>
    </location>
</feature>
<dbReference type="RefSeq" id="WP_045397209.1">
    <property type="nucleotide sequence ID" value="NZ_BBLD01000008.1"/>
</dbReference>
<protein>
    <submittedName>
        <fullName evidence="2">Uncharacterized protein</fullName>
    </submittedName>
</protein>
<keyword evidence="1" id="KW-1133">Transmembrane helix</keyword>
<feature type="transmembrane region" description="Helical" evidence="1">
    <location>
        <begin position="40"/>
        <end position="60"/>
    </location>
</feature>
<evidence type="ECO:0000313" key="2">
    <source>
        <dbReference type="EMBL" id="GLR06432.1"/>
    </source>
</evidence>
<gene>
    <name evidence="2" type="ORF">GCM10007906_40200</name>
</gene>
<keyword evidence="1" id="KW-0812">Transmembrane</keyword>
<feature type="transmembrane region" description="Helical" evidence="1">
    <location>
        <begin position="214"/>
        <end position="237"/>
    </location>
</feature>
<name>A0ABQ5Y787_9VIBR</name>
<proteinExistence type="predicted"/>
<organism evidence="2 3">
    <name type="scientific">Vibrio hyugaensis</name>
    <dbReference type="NCBI Taxonomy" id="1534743"/>
    <lineage>
        <taxon>Bacteria</taxon>
        <taxon>Pseudomonadati</taxon>
        <taxon>Pseudomonadota</taxon>
        <taxon>Gammaproteobacteria</taxon>
        <taxon>Vibrionales</taxon>
        <taxon>Vibrionaceae</taxon>
        <taxon>Vibrio</taxon>
    </lineage>
</organism>
<evidence type="ECO:0000313" key="3">
    <source>
        <dbReference type="Proteomes" id="UP001156669"/>
    </source>
</evidence>
<evidence type="ECO:0000256" key="1">
    <source>
        <dbReference type="SAM" id="Phobius"/>
    </source>
</evidence>
<feature type="transmembrane region" description="Helical" evidence="1">
    <location>
        <begin position="16"/>
        <end position="34"/>
    </location>
</feature>
<keyword evidence="1" id="KW-0472">Membrane</keyword>
<dbReference type="Proteomes" id="UP001156669">
    <property type="component" value="Unassembled WGS sequence"/>
</dbReference>
<accession>A0ABQ5Y787</accession>
<feature type="transmembrane region" description="Helical" evidence="1">
    <location>
        <begin position="106"/>
        <end position="126"/>
    </location>
</feature>
<reference evidence="3" key="1">
    <citation type="journal article" date="2019" name="Int. J. Syst. Evol. Microbiol.">
        <title>The Global Catalogue of Microorganisms (GCM) 10K type strain sequencing project: providing services to taxonomists for standard genome sequencing and annotation.</title>
        <authorList>
            <consortium name="The Broad Institute Genomics Platform"/>
            <consortium name="The Broad Institute Genome Sequencing Center for Infectious Disease"/>
            <person name="Wu L."/>
            <person name="Ma J."/>
        </authorList>
    </citation>
    <scope>NUCLEOTIDE SEQUENCE [LARGE SCALE GENOMIC DNA]</scope>
    <source>
        <strain evidence="3">NBRC 110633</strain>
    </source>
</reference>